<keyword evidence="4" id="KW-1185">Reference proteome</keyword>
<dbReference type="PROSITE" id="PS50060">
    <property type="entry name" value="MAM_2"/>
    <property type="match status" value="1"/>
</dbReference>
<dbReference type="Gene3D" id="2.60.120.200">
    <property type="match status" value="1"/>
</dbReference>
<evidence type="ECO:0000313" key="4">
    <source>
        <dbReference type="Proteomes" id="UP001152747"/>
    </source>
</evidence>
<dbReference type="InterPro" id="IPR000998">
    <property type="entry name" value="MAM_dom"/>
</dbReference>
<evidence type="ECO:0000313" key="3">
    <source>
        <dbReference type="EMBL" id="CAI5456408.1"/>
    </source>
</evidence>
<dbReference type="Proteomes" id="UP001152747">
    <property type="component" value="Unassembled WGS sequence"/>
</dbReference>
<feature type="region of interest" description="Disordered" evidence="1">
    <location>
        <begin position="208"/>
        <end position="282"/>
    </location>
</feature>
<feature type="domain" description="MAM" evidence="2">
    <location>
        <begin position="653"/>
        <end position="818"/>
    </location>
</feature>
<dbReference type="PANTHER" id="PTHR35265:SF1">
    <property type="entry name" value="LEUKOSIALIN"/>
    <property type="match status" value="1"/>
</dbReference>
<feature type="compositionally biased region" description="Acidic residues" evidence="1">
    <location>
        <begin position="549"/>
        <end position="578"/>
    </location>
</feature>
<dbReference type="EMBL" id="CANHGI010000006">
    <property type="protein sequence ID" value="CAI5456408.1"/>
    <property type="molecule type" value="Genomic_DNA"/>
</dbReference>
<dbReference type="GO" id="GO:0016020">
    <property type="term" value="C:membrane"/>
    <property type="evidence" value="ECO:0007669"/>
    <property type="project" value="InterPro"/>
</dbReference>
<feature type="compositionally biased region" description="Basic and acidic residues" evidence="1">
    <location>
        <begin position="454"/>
        <end position="463"/>
    </location>
</feature>
<comment type="caution">
    <text evidence="3">The sequence shown here is derived from an EMBL/GenBank/DDBJ whole genome shotgun (WGS) entry which is preliminary data.</text>
</comment>
<dbReference type="PANTHER" id="PTHR35265">
    <property type="entry name" value="LEUKOSIALIN"/>
    <property type="match status" value="1"/>
</dbReference>
<dbReference type="GO" id="GO:0004888">
    <property type="term" value="F:transmembrane signaling receptor activity"/>
    <property type="evidence" value="ECO:0007669"/>
    <property type="project" value="InterPro"/>
</dbReference>
<protein>
    <recommendedName>
        <fullName evidence="2">MAM domain-containing protein</fullName>
    </recommendedName>
</protein>
<reference evidence="3" key="1">
    <citation type="submission" date="2022-11" db="EMBL/GenBank/DDBJ databases">
        <authorList>
            <person name="Kikuchi T."/>
        </authorList>
    </citation>
    <scope>NUCLEOTIDE SEQUENCE</scope>
    <source>
        <strain evidence="3">PS1010</strain>
    </source>
</reference>
<dbReference type="SUPFAM" id="SSF49899">
    <property type="entry name" value="Concanavalin A-like lectins/glucanases"/>
    <property type="match status" value="1"/>
</dbReference>
<dbReference type="OrthoDB" id="5822873at2759"/>
<dbReference type="AlphaFoldDB" id="A0A9P1J3U1"/>
<proteinExistence type="predicted"/>
<sequence>MVLARFDLRPIYAHRSPMDRPSGHTSNNLVSRILQVALGLFVTTSDLPPLPQNHEFLSYDCSFDTDCRWSSVGGNVDRWRIARGEPDSLLWLAATGTMQLPREPFVLIESRGNPVDSLMTDAIRCQKGYADLSFTYWAIGNADLEICLTDIDGHKFNCTGQLNSHVMPGKVSLKIPELQKPFRVMISPSRDAGVIVLDDIRYDASICHSPPGGSGSGRGRPDFMSTSAPKKIQPWTVRKTSVEVTEPTTEKSTTTSTTTTTTTNEAPTTEAPSTTTEEVSPLGGTEAPFDLLILGNKTKPLFDRRTGEVISDATKLLCDFNNEFACQWGPEAGRWAVVEKGAIPSLEDSIADPTLLPTYPAALVLQGTAMLTSDPIKCQTGTAKVLFRYWSNGDILLQVCALGHGNNSDIIHCAEQTRTVRHERNTLAIFEMNKQIAEEFTLNILLTRLPISENAKESPKDRPTTTTQPPLILGGRRSTILSKSTSTTPEVTTTTELITEPTTESTTTRESTTSRTTTEASTEAPTTETIEEEIVGTTPEESTIPGIEETTENGEEEVATEEIPEEVTPEELIEEEETTTPRTTTVEFITTPDKYTKIPYTKKKPFMPRILTTFAPVYPEELYTQRPKTNKQTKSTWTTNPPESRQDDYCELLNCNFDDTACNYLNHGLTKKPWTLRNRGYGYPLTGATDIRATQTNGQFVSSILDPGDIAILESPKFNATKSLNVLLFQYFRPSQMTTIRLCLGSRYTNPMRTVSSFTQCPSILRSVTSKNAYRWNTVHVQLPPGTTHFYLVAHNSERAEQRAAMAIDNMRVAICDTRGFAPDYIDETTDFGNFMQLQ</sequence>
<feature type="compositionally biased region" description="Low complexity" evidence="1">
    <location>
        <begin position="484"/>
        <end position="528"/>
    </location>
</feature>
<accession>A0A9P1J3U1</accession>
<evidence type="ECO:0000259" key="2">
    <source>
        <dbReference type="PROSITE" id="PS50060"/>
    </source>
</evidence>
<feature type="compositionally biased region" description="Low complexity" evidence="1">
    <location>
        <begin position="242"/>
        <end position="280"/>
    </location>
</feature>
<dbReference type="SMART" id="SM00137">
    <property type="entry name" value="MAM"/>
    <property type="match status" value="1"/>
</dbReference>
<gene>
    <name evidence="3" type="ORF">CAMP_LOCUS19045</name>
</gene>
<dbReference type="InterPro" id="IPR038829">
    <property type="entry name" value="Leukosialin"/>
</dbReference>
<organism evidence="3 4">
    <name type="scientific">Caenorhabditis angaria</name>
    <dbReference type="NCBI Taxonomy" id="860376"/>
    <lineage>
        <taxon>Eukaryota</taxon>
        <taxon>Metazoa</taxon>
        <taxon>Ecdysozoa</taxon>
        <taxon>Nematoda</taxon>
        <taxon>Chromadorea</taxon>
        <taxon>Rhabditida</taxon>
        <taxon>Rhabditina</taxon>
        <taxon>Rhabditomorpha</taxon>
        <taxon>Rhabditoidea</taxon>
        <taxon>Rhabditidae</taxon>
        <taxon>Peloderinae</taxon>
        <taxon>Caenorhabditis</taxon>
    </lineage>
</organism>
<feature type="region of interest" description="Disordered" evidence="1">
    <location>
        <begin position="454"/>
        <end position="583"/>
    </location>
</feature>
<dbReference type="InterPro" id="IPR013320">
    <property type="entry name" value="ConA-like_dom_sf"/>
</dbReference>
<name>A0A9P1J3U1_9PELO</name>
<dbReference type="Pfam" id="PF00629">
    <property type="entry name" value="MAM"/>
    <property type="match status" value="1"/>
</dbReference>
<evidence type="ECO:0000256" key="1">
    <source>
        <dbReference type="SAM" id="MobiDB-lite"/>
    </source>
</evidence>